<reference evidence="12" key="1">
    <citation type="submission" date="2020-05" db="EMBL/GenBank/DDBJ databases">
        <title>Phylogenomic resolution of chytrid fungi.</title>
        <authorList>
            <person name="Stajich J.E."/>
            <person name="Amses K."/>
            <person name="Simmons R."/>
            <person name="Seto K."/>
            <person name="Myers J."/>
            <person name="Bonds A."/>
            <person name="Quandt C.A."/>
            <person name="Barry K."/>
            <person name="Liu P."/>
            <person name="Grigoriev I."/>
            <person name="Longcore J.E."/>
            <person name="James T.Y."/>
        </authorList>
    </citation>
    <scope>NUCLEOTIDE SEQUENCE</scope>
    <source>
        <strain evidence="12">JEL0476</strain>
    </source>
</reference>
<keyword evidence="4 11" id="KW-0812">Transmembrane</keyword>
<keyword evidence="6" id="KW-0931">ER-Golgi transport</keyword>
<feature type="transmembrane region" description="Helical" evidence="11">
    <location>
        <begin position="71"/>
        <end position="92"/>
    </location>
</feature>
<dbReference type="GO" id="GO:0046923">
    <property type="term" value="F:ER retention sequence binding"/>
    <property type="evidence" value="ECO:0007669"/>
    <property type="project" value="InterPro"/>
</dbReference>
<name>A0AAD5U7A6_9FUNG</name>
<evidence type="ECO:0000256" key="2">
    <source>
        <dbReference type="ARBA" id="ARBA00010120"/>
    </source>
</evidence>
<dbReference type="Pfam" id="PF00810">
    <property type="entry name" value="ER_lumen_recept"/>
    <property type="match status" value="1"/>
</dbReference>
<evidence type="ECO:0000256" key="9">
    <source>
        <dbReference type="ARBA" id="ARBA00023136"/>
    </source>
</evidence>
<proteinExistence type="inferred from homology"/>
<evidence type="ECO:0000256" key="7">
    <source>
        <dbReference type="ARBA" id="ARBA00022927"/>
    </source>
</evidence>
<gene>
    <name evidence="12" type="primary">ERD2_1</name>
    <name evidence="12" type="ORF">HK099_003515</name>
</gene>
<comment type="subcellular location">
    <subcellularLocation>
        <location evidence="1">Endoplasmic reticulum membrane</location>
        <topology evidence="1">Multi-pass membrane protein</topology>
    </subcellularLocation>
</comment>
<evidence type="ECO:0000256" key="1">
    <source>
        <dbReference type="ARBA" id="ARBA00004477"/>
    </source>
</evidence>
<accession>A0AAD5U7A6</accession>
<evidence type="ECO:0000313" key="12">
    <source>
        <dbReference type="EMBL" id="KAJ3227062.1"/>
    </source>
</evidence>
<sequence length="183" mass="21262">MWSFSVILESVAIIPQMSLLVAKKKLIQLETDAIKDENILIVKYIAALGIYKGLYVINWLFRYFFQGRISWIQFFGGILQVLVVIAFLGRYYRRIKKEYYHIIEENFSDENPNDETLFNLQDEGRYLERNSFVISEEDLPNYQGQGKVDGGENVKFANTVKEEIPEQFLSAGDGLDKIENDKV</sequence>
<dbReference type="InterPro" id="IPR000133">
    <property type="entry name" value="ER_ret_rcpt"/>
</dbReference>
<evidence type="ECO:0000256" key="8">
    <source>
        <dbReference type="ARBA" id="ARBA00022989"/>
    </source>
</evidence>
<evidence type="ECO:0000313" key="13">
    <source>
        <dbReference type="Proteomes" id="UP001211065"/>
    </source>
</evidence>
<evidence type="ECO:0000256" key="5">
    <source>
        <dbReference type="ARBA" id="ARBA00022824"/>
    </source>
</evidence>
<protein>
    <submittedName>
        <fullName evidence="12">Endoplasmic reticulum retention protein</fullName>
    </submittedName>
</protein>
<dbReference type="EMBL" id="JADGJW010000023">
    <property type="protein sequence ID" value="KAJ3227062.1"/>
    <property type="molecule type" value="Genomic_DNA"/>
</dbReference>
<evidence type="ECO:0000256" key="4">
    <source>
        <dbReference type="ARBA" id="ARBA00022692"/>
    </source>
</evidence>
<dbReference type="GO" id="GO:0005789">
    <property type="term" value="C:endoplasmic reticulum membrane"/>
    <property type="evidence" value="ECO:0007669"/>
    <property type="project" value="UniProtKB-SubCell"/>
</dbReference>
<keyword evidence="8 11" id="KW-1133">Transmembrane helix</keyword>
<dbReference type="GO" id="GO:0016192">
    <property type="term" value="P:vesicle-mediated transport"/>
    <property type="evidence" value="ECO:0007669"/>
    <property type="project" value="UniProtKB-KW"/>
</dbReference>
<dbReference type="PANTHER" id="PTHR10585">
    <property type="entry name" value="ER LUMEN PROTEIN RETAINING RECEPTOR"/>
    <property type="match status" value="1"/>
</dbReference>
<keyword evidence="13" id="KW-1185">Reference proteome</keyword>
<comment type="caution">
    <text evidence="12">The sequence shown here is derived from an EMBL/GenBank/DDBJ whole genome shotgun (WGS) entry which is preliminary data.</text>
</comment>
<keyword evidence="7" id="KW-0653">Protein transport</keyword>
<evidence type="ECO:0000256" key="11">
    <source>
        <dbReference type="SAM" id="Phobius"/>
    </source>
</evidence>
<dbReference type="Proteomes" id="UP001211065">
    <property type="component" value="Unassembled WGS sequence"/>
</dbReference>
<keyword evidence="10" id="KW-0675">Receptor</keyword>
<dbReference type="AlphaFoldDB" id="A0AAD5U7A6"/>
<organism evidence="12 13">
    <name type="scientific">Clydaea vesicula</name>
    <dbReference type="NCBI Taxonomy" id="447962"/>
    <lineage>
        <taxon>Eukaryota</taxon>
        <taxon>Fungi</taxon>
        <taxon>Fungi incertae sedis</taxon>
        <taxon>Chytridiomycota</taxon>
        <taxon>Chytridiomycota incertae sedis</taxon>
        <taxon>Chytridiomycetes</taxon>
        <taxon>Lobulomycetales</taxon>
        <taxon>Lobulomycetaceae</taxon>
        <taxon>Clydaea</taxon>
    </lineage>
</organism>
<feature type="transmembrane region" description="Helical" evidence="11">
    <location>
        <begin position="44"/>
        <end position="65"/>
    </location>
</feature>
<dbReference type="GO" id="GO:0015031">
    <property type="term" value="P:protein transport"/>
    <property type="evidence" value="ECO:0007669"/>
    <property type="project" value="UniProtKB-KW"/>
</dbReference>
<comment type="similarity">
    <text evidence="2">Belongs to the ERD2 family.</text>
</comment>
<evidence type="ECO:0000256" key="10">
    <source>
        <dbReference type="ARBA" id="ARBA00023170"/>
    </source>
</evidence>
<dbReference type="GO" id="GO:0006621">
    <property type="term" value="P:protein retention in ER lumen"/>
    <property type="evidence" value="ECO:0007669"/>
    <property type="project" value="InterPro"/>
</dbReference>
<evidence type="ECO:0000256" key="3">
    <source>
        <dbReference type="ARBA" id="ARBA00022448"/>
    </source>
</evidence>
<keyword evidence="3" id="KW-0813">Transport</keyword>
<evidence type="ECO:0000256" key="6">
    <source>
        <dbReference type="ARBA" id="ARBA00022892"/>
    </source>
</evidence>
<keyword evidence="9 11" id="KW-0472">Membrane</keyword>
<keyword evidence="5" id="KW-0256">Endoplasmic reticulum</keyword>